<evidence type="ECO:0000256" key="10">
    <source>
        <dbReference type="SAM" id="MobiDB-lite"/>
    </source>
</evidence>
<dbReference type="InterPro" id="IPR038379">
    <property type="entry name" value="SecE_sf"/>
</dbReference>
<dbReference type="Gene3D" id="1.20.5.1030">
    <property type="entry name" value="Preprotein translocase secy subunit"/>
    <property type="match status" value="1"/>
</dbReference>
<dbReference type="KEGG" id="tdf:H9L22_01510"/>
<name>A0A7H0HA59_9ACTN</name>
<feature type="compositionally biased region" description="Basic residues" evidence="10">
    <location>
        <begin position="1"/>
        <end position="17"/>
    </location>
</feature>
<proteinExistence type="inferred from homology"/>
<dbReference type="GO" id="GO:0006605">
    <property type="term" value="P:protein targeting"/>
    <property type="evidence" value="ECO:0007669"/>
    <property type="project" value="UniProtKB-UniRule"/>
</dbReference>
<keyword evidence="3 9" id="KW-1003">Cell membrane</keyword>
<keyword evidence="5 9" id="KW-0653">Protein transport</keyword>
<dbReference type="GO" id="GO:0065002">
    <property type="term" value="P:intracellular protein transmembrane transport"/>
    <property type="evidence" value="ECO:0007669"/>
    <property type="project" value="UniProtKB-UniRule"/>
</dbReference>
<dbReference type="EMBL" id="CP060789">
    <property type="protein sequence ID" value="QNP57425.1"/>
    <property type="molecule type" value="Genomic_DNA"/>
</dbReference>
<dbReference type="InterPro" id="IPR005807">
    <property type="entry name" value="SecE_bac"/>
</dbReference>
<evidence type="ECO:0000256" key="4">
    <source>
        <dbReference type="ARBA" id="ARBA00022692"/>
    </source>
</evidence>
<dbReference type="NCBIfam" id="TIGR00964">
    <property type="entry name" value="secE_bact"/>
    <property type="match status" value="1"/>
</dbReference>
<dbReference type="Pfam" id="PF00584">
    <property type="entry name" value="SecE"/>
    <property type="match status" value="1"/>
</dbReference>
<dbReference type="GO" id="GO:0005886">
    <property type="term" value="C:plasma membrane"/>
    <property type="evidence" value="ECO:0007669"/>
    <property type="project" value="UniProtKB-SubCell"/>
</dbReference>
<keyword evidence="12" id="KW-1185">Reference proteome</keyword>
<dbReference type="PANTHER" id="PTHR33910:SF1">
    <property type="entry name" value="PROTEIN TRANSLOCASE SUBUNIT SECE"/>
    <property type="match status" value="1"/>
</dbReference>
<protein>
    <recommendedName>
        <fullName evidence="9">Protein translocase subunit SecE</fullName>
    </recommendedName>
</protein>
<evidence type="ECO:0000256" key="8">
    <source>
        <dbReference type="ARBA" id="ARBA00023136"/>
    </source>
</evidence>
<dbReference type="GO" id="GO:0009306">
    <property type="term" value="P:protein secretion"/>
    <property type="evidence" value="ECO:0007669"/>
    <property type="project" value="UniProtKB-UniRule"/>
</dbReference>
<keyword evidence="2 9" id="KW-0813">Transport</keyword>
<feature type="region of interest" description="Disordered" evidence="10">
    <location>
        <begin position="1"/>
        <end position="30"/>
    </location>
</feature>
<dbReference type="Proteomes" id="UP000516117">
    <property type="component" value="Chromosome"/>
</dbReference>
<organism evidence="11 12">
    <name type="scientific">Tessaracoccus defluvii</name>
    <dbReference type="NCBI Taxonomy" id="1285901"/>
    <lineage>
        <taxon>Bacteria</taxon>
        <taxon>Bacillati</taxon>
        <taxon>Actinomycetota</taxon>
        <taxon>Actinomycetes</taxon>
        <taxon>Propionibacteriales</taxon>
        <taxon>Propionibacteriaceae</taxon>
        <taxon>Tessaracoccus</taxon>
    </lineage>
</organism>
<reference evidence="11 12" key="1">
    <citation type="submission" date="2020-08" db="EMBL/GenBank/DDBJ databases">
        <title>Genome sequence of Tessaracoccus defluvii JCM 17540T.</title>
        <authorList>
            <person name="Hyun D.-W."/>
            <person name="Bae J.-W."/>
        </authorList>
    </citation>
    <scope>NUCLEOTIDE SEQUENCE [LARGE SCALE GENOMIC DNA]</scope>
    <source>
        <strain evidence="11 12">JCM 17540</strain>
    </source>
</reference>
<dbReference type="PANTHER" id="PTHR33910">
    <property type="entry name" value="PROTEIN TRANSLOCASE SUBUNIT SECE"/>
    <property type="match status" value="1"/>
</dbReference>
<comment type="subunit">
    <text evidence="9">Component of the Sec protein translocase complex. Heterotrimer consisting of SecY, SecE and SecG subunits. The heterotrimers can form oligomers, although 1 heterotrimer is thought to be able to translocate proteins. Interacts with the ribosome. Interacts with SecDF, and other proteins may be involved. Interacts with SecA.</text>
</comment>
<dbReference type="GO" id="GO:0043952">
    <property type="term" value="P:protein transport by the Sec complex"/>
    <property type="evidence" value="ECO:0007669"/>
    <property type="project" value="UniProtKB-UniRule"/>
</dbReference>
<evidence type="ECO:0000256" key="6">
    <source>
        <dbReference type="ARBA" id="ARBA00022989"/>
    </source>
</evidence>
<keyword evidence="8 9" id="KW-0472">Membrane</keyword>
<comment type="function">
    <text evidence="9">Essential subunit of the Sec protein translocation channel SecYEG. Clamps together the 2 halves of SecY. May contact the channel plug during translocation.</text>
</comment>
<evidence type="ECO:0000256" key="2">
    <source>
        <dbReference type="ARBA" id="ARBA00022448"/>
    </source>
</evidence>
<comment type="subcellular location">
    <subcellularLocation>
        <location evidence="9">Cell membrane</location>
        <topology evidence="9">Single-pass membrane protein</topology>
    </subcellularLocation>
    <subcellularLocation>
        <location evidence="1">Membrane</location>
    </subcellularLocation>
</comment>
<dbReference type="AlphaFoldDB" id="A0A7H0HA59"/>
<feature type="transmembrane region" description="Helical" evidence="9">
    <location>
        <begin position="60"/>
        <end position="87"/>
    </location>
</feature>
<evidence type="ECO:0000256" key="3">
    <source>
        <dbReference type="ARBA" id="ARBA00022475"/>
    </source>
</evidence>
<keyword evidence="4 9" id="KW-0812">Transmembrane</keyword>
<dbReference type="HAMAP" id="MF_00422">
    <property type="entry name" value="SecE"/>
    <property type="match status" value="1"/>
</dbReference>
<gene>
    <name evidence="9 11" type="primary">secE</name>
    <name evidence="11" type="ORF">H9L22_01510</name>
</gene>
<evidence type="ECO:0000256" key="7">
    <source>
        <dbReference type="ARBA" id="ARBA00023010"/>
    </source>
</evidence>
<comment type="similarity">
    <text evidence="9">Belongs to the SecE/SEC61-gamma family.</text>
</comment>
<evidence type="ECO:0000313" key="11">
    <source>
        <dbReference type="EMBL" id="QNP57425.1"/>
    </source>
</evidence>
<keyword evidence="7 9" id="KW-0811">Translocation</keyword>
<accession>A0A7H0HA59</accession>
<keyword evidence="6 9" id="KW-1133">Transmembrane helix</keyword>
<evidence type="ECO:0000256" key="5">
    <source>
        <dbReference type="ARBA" id="ARBA00022927"/>
    </source>
</evidence>
<evidence type="ECO:0000313" key="12">
    <source>
        <dbReference type="Proteomes" id="UP000516117"/>
    </source>
</evidence>
<evidence type="ECO:0000256" key="9">
    <source>
        <dbReference type="HAMAP-Rule" id="MF_00422"/>
    </source>
</evidence>
<dbReference type="GO" id="GO:0008320">
    <property type="term" value="F:protein transmembrane transporter activity"/>
    <property type="evidence" value="ECO:0007669"/>
    <property type="project" value="UniProtKB-UniRule"/>
</dbReference>
<dbReference type="InterPro" id="IPR001901">
    <property type="entry name" value="Translocase_SecE/Sec61-g"/>
</dbReference>
<sequence>MVRKTAKAPVKKGHATRKQSDALEDEEDPYKAKNPAHFVRQSAGELKQVVWPTWPQTVSMFTAVLIFVLIMIAVVGVLDFAFGWSLLKLLGAN</sequence>
<evidence type="ECO:0000256" key="1">
    <source>
        <dbReference type="ARBA" id="ARBA00004370"/>
    </source>
</evidence>